<protein>
    <recommendedName>
        <fullName evidence="1">Putative amidase domain-containing protein</fullName>
    </recommendedName>
</protein>
<name>R9BYD8_9CLOT</name>
<sequence length="354" mass="40375">MKKFLSILLFLTVIISTFTIDTVKADTTDEKEILSIIEGYLSHSLNLQKDLKVTKNDYIQPDSKLSELDLLSSNSMVKWYSSTSGQFDWFDLDLQVNSIDYLSDSIKVNVDEIVTGQYVGTDETTKYIVNHTLYLKNYNNQLLVEKDITTVESSNSNLDEIISDADYNKYIDQKIEIEKNKVLNLDSEIKKINSYTENDTSKKEQALAVSFGNYNRYLAKQYAIDTAFAKEDYPEYDCTNYVSKALRYGGLPTDGTWYPGSYAWIQVISLRDYLTSSGRAIQNYMTLTSSDLGDIIQLYNSSEGYWSHSVIITGVLGSSRLVSAHSYAAQNVLFSTYYPGKTFYSNYRVLHITY</sequence>
<dbReference type="EMBL" id="ASRV01000235">
    <property type="protein sequence ID" value="EOR19976.1"/>
    <property type="molecule type" value="Genomic_DNA"/>
</dbReference>
<reference evidence="2 3" key="1">
    <citation type="submission" date="2013-03" db="EMBL/GenBank/DDBJ databases">
        <title>Whole genome shotgun sequencing of Clostridium sartagoforme AAU1.</title>
        <authorList>
            <person name="Joshi C.G."/>
            <person name="Duggirala S.M."/>
            <person name="Nathani N.M."/>
            <person name="Bhatt V.D."/>
            <person name="Patel A.K."/>
            <person name="Pandya P.R."/>
            <person name="KaPatel J.A."/>
        </authorList>
    </citation>
    <scope>NUCLEOTIDE SEQUENCE [LARGE SCALE GENOMIC DNA]</scope>
    <source>
        <strain evidence="2 3">AAU1</strain>
    </source>
</reference>
<dbReference type="PANTHER" id="PTHR40032">
    <property type="entry name" value="EXPORTED PROTEIN-RELATED"/>
    <property type="match status" value="1"/>
</dbReference>
<organism evidence="2 3">
    <name type="scientific">Clostridium sartagoforme AAU1</name>
    <dbReference type="NCBI Taxonomy" id="1202534"/>
    <lineage>
        <taxon>Bacteria</taxon>
        <taxon>Bacillati</taxon>
        <taxon>Bacillota</taxon>
        <taxon>Clostridia</taxon>
        <taxon>Eubacteriales</taxon>
        <taxon>Clostridiaceae</taxon>
        <taxon>Clostridium</taxon>
    </lineage>
</organism>
<evidence type="ECO:0000313" key="2">
    <source>
        <dbReference type="EMBL" id="EOR19976.1"/>
    </source>
</evidence>
<accession>R9BYD8</accession>
<dbReference type="Pfam" id="PF12671">
    <property type="entry name" value="Amidase_6"/>
    <property type="match status" value="1"/>
</dbReference>
<gene>
    <name evidence="2" type="ORF">A500_19229</name>
</gene>
<dbReference type="Proteomes" id="UP000013988">
    <property type="component" value="Unassembled WGS sequence"/>
</dbReference>
<dbReference type="AlphaFoldDB" id="R9BYD8"/>
<proteinExistence type="predicted"/>
<dbReference type="PANTHER" id="PTHR40032:SF1">
    <property type="entry name" value="EXPORTED PROTEIN"/>
    <property type="match status" value="1"/>
</dbReference>
<dbReference type="PATRIC" id="fig|1202534.3.peg.3835"/>
<feature type="domain" description="Putative amidase" evidence="1">
    <location>
        <begin position="214"/>
        <end position="335"/>
    </location>
</feature>
<dbReference type="RefSeq" id="WP_016209053.1">
    <property type="nucleotide sequence ID" value="NZ_ASRV01000235.1"/>
</dbReference>
<keyword evidence="3" id="KW-1185">Reference proteome</keyword>
<dbReference type="InterPro" id="IPR024301">
    <property type="entry name" value="Amidase_6"/>
</dbReference>
<comment type="caution">
    <text evidence="2">The sequence shown here is derived from an EMBL/GenBank/DDBJ whole genome shotgun (WGS) entry which is preliminary data.</text>
</comment>
<evidence type="ECO:0000259" key="1">
    <source>
        <dbReference type="Pfam" id="PF12671"/>
    </source>
</evidence>
<evidence type="ECO:0000313" key="3">
    <source>
        <dbReference type="Proteomes" id="UP000013988"/>
    </source>
</evidence>